<dbReference type="SUPFAM" id="SSF53383">
    <property type="entry name" value="PLP-dependent transferases"/>
    <property type="match status" value="1"/>
</dbReference>
<dbReference type="STRING" id="419015.HMPREF3214_01171"/>
<dbReference type="InterPro" id="IPR015424">
    <property type="entry name" value="PyrdxlP-dep_Trfase"/>
</dbReference>
<comment type="cofactor">
    <cofactor evidence="1">
        <name>pyridoxal 5'-phosphate</name>
        <dbReference type="ChEBI" id="CHEBI:597326"/>
    </cofactor>
</comment>
<dbReference type="InterPro" id="IPR001597">
    <property type="entry name" value="ArAA_b-elim_lyase/Thr_aldolase"/>
</dbReference>
<name>U1QS52_9BIFI</name>
<dbReference type="Gene3D" id="3.90.1150.10">
    <property type="entry name" value="Aspartate Aminotransferase, domain 1"/>
    <property type="match status" value="1"/>
</dbReference>
<dbReference type="Pfam" id="PF01212">
    <property type="entry name" value="Beta_elim_lyase"/>
    <property type="match status" value="1"/>
</dbReference>
<proteinExistence type="inferred from homology"/>
<keyword evidence="5" id="KW-0456">Lyase</keyword>
<dbReference type="AlphaFoldDB" id="U1QS52"/>
<evidence type="ECO:0000256" key="1">
    <source>
        <dbReference type="ARBA" id="ARBA00001933"/>
    </source>
</evidence>
<dbReference type="PANTHER" id="PTHR48097">
    <property type="entry name" value="L-THREONINE ALDOLASE-RELATED"/>
    <property type="match status" value="1"/>
</dbReference>
<dbReference type="InterPro" id="IPR015422">
    <property type="entry name" value="PyrdxlP-dep_Trfase_small"/>
</dbReference>
<reference evidence="5 6" key="1">
    <citation type="submission" date="2013-08" db="EMBL/GenBank/DDBJ databases">
        <authorList>
            <person name="Weinstock G."/>
            <person name="Sodergren E."/>
            <person name="Wylie T."/>
            <person name="Fulton L."/>
            <person name="Fulton R."/>
            <person name="Fronick C."/>
            <person name="O'Laughlin M."/>
            <person name="Godfrey J."/>
            <person name="Miner T."/>
            <person name="Herter B."/>
            <person name="Appelbaum E."/>
            <person name="Cordes M."/>
            <person name="Lek S."/>
            <person name="Wollam A."/>
            <person name="Pepin K.H."/>
            <person name="Palsikar V.B."/>
            <person name="Mitreva M."/>
            <person name="Wilson R.K."/>
        </authorList>
    </citation>
    <scope>NUCLEOTIDE SEQUENCE [LARGE SCALE GENOMIC DNA]</scope>
    <source>
        <strain evidence="5 6">F0580</strain>
    </source>
</reference>
<dbReference type="HOGENOM" id="CLU_049619_1_0_11"/>
<evidence type="ECO:0000256" key="2">
    <source>
        <dbReference type="ARBA" id="ARBA00006966"/>
    </source>
</evidence>
<gene>
    <name evidence="5" type="ORF">HMPREF9244_01184</name>
</gene>
<dbReference type="GO" id="GO:0016829">
    <property type="term" value="F:lyase activity"/>
    <property type="evidence" value="ECO:0007669"/>
    <property type="project" value="UniProtKB-KW"/>
</dbReference>
<evidence type="ECO:0000313" key="6">
    <source>
        <dbReference type="Proteomes" id="UP000016519"/>
    </source>
</evidence>
<dbReference type="Gene3D" id="3.40.640.10">
    <property type="entry name" value="Type I PLP-dependent aspartate aminotransferase-like (Major domain)"/>
    <property type="match status" value="1"/>
</dbReference>
<dbReference type="PANTHER" id="PTHR48097:SF5">
    <property type="entry name" value="LOW SPECIFICITY L-THREONINE ALDOLASE"/>
    <property type="match status" value="1"/>
</dbReference>
<evidence type="ECO:0000259" key="4">
    <source>
        <dbReference type="Pfam" id="PF01212"/>
    </source>
</evidence>
<evidence type="ECO:0000313" key="5">
    <source>
        <dbReference type="EMBL" id="ERH30300.1"/>
    </source>
</evidence>
<accession>U1QS52</accession>
<dbReference type="GO" id="GO:0006520">
    <property type="term" value="P:amino acid metabolic process"/>
    <property type="evidence" value="ECO:0007669"/>
    <property type="project" value="InterPro"/>
</dbReference>
<keyword evidence="3" id="KW-0663">Pyridoxal phosphate</keyword>
<evidence type="ECO:0000256" key="3">
    <source>
        <dbReference type="ARBA" id="ARBA00022898"/>
    </source>
</evidence>
<dbReference type="EMBL" id="AWSI01000035">
    <property type="protein sequence ID" value="ERH30300.1"/>
    <property type="molecule type" value="Genomic_DNA"/>
</dbReference>
<sequence length="358" mass="39367">MLSRIKLRNDMLAFHNDYHAGAHPEVLKALVSTNGAAQDGYGADEYSESARARIRHAIEDEQAEVFFVTGGTQTNQLVIDTMLSAWEGVISADTGHVSVHEAGAIEFCGHKVLTVPSENGLMDPNDVRSLARNFYDDPNHEHMVFPGMVYLSYPSEYGTLYSADQLHEIRAICDEFNMCLFIDGARLAYALGSASEHLSLTQLAQIADAFYAGGTKAGALLGEAVIFPAGRGERGSSPAHFITQMKQHGALLAQGRAMGVQFDALFTDGLYERIGTQADELAQRLVGVMRSHGFEEYLISSTNQQFFVMNKKQFEALSAVAQVSLWEAPRNGRYIVRMVTGWDTTEEMIDQLDKALSI</sequence>
<comment type="similarity">
    <text evidence="2">Belongs to the threonine aldolase family.</text>
</comment>
<dbReference type="PATRIC" id="fig|1321816.3.peg.1045"/>
<protein>
    <submittedName>
        <fullName evidence="5">Beta-eliminating lyase</fullName>
    </submittedName>
</protein>
<organism evidence="5 6">
    <name type="scientific">Alloscardovia omnicolens F0580</name>
    <dbReference type="NCBI Taxonomy" id="1321816"/>
    <lineage>
        <taxon>Bacteria</taxon>
        <taxon>Bacillati</taxon>
        <taxon>Actinomycetota</taxon>
        <taxon>Actinomycetes</taxon>
        <taxon>Bifidobacteriales</taxon>
        <taxon>Bifidobacteriaceae</taxon>
        <taxon>Alloscardovia</taxon>
    </lineage>
</organism>
<comment type="caution">
    <text evidence="5">The sequence shown here is derived from an EMBL/GenBank/DDBJ whole genome shotgun (WGS) entry which is preliminary data.</text>
</comment>
<feature type="domain" description="Aromatic amino acid beta-eliminating lyase/threonine aldolase" evidence="4">
    <location>
        <begin position="36"/>
        <end position="259"/>
    </location>
</feature>
<keyword evidence="6" id="KW-1185">Reference proteome</keyword>
<dbReference type="InterPro" id="IPR015421">
    <property type="entry name" value="PyrdxlP-dep_Trfase_major"/>
</dbReference>
<dbReference type="Proteomes" id="UP000016519">
    <property type="component" value="Unassembled WGS sequence"/>
</dbReference>